<organism evidence="1 2">
    <name type="scientific">Streptomyces fragilis</name>
    <dbReference type="NCBI Taxonomy" id="67301"/>
    <lineage>
        <taxon>Bacteria</taxon>
        <taxon>Bacillati</taxon>
        <taxon>Actinomycetota</taxon>
        <taxon>Actinomycetes</taxon>
        <taxon>Kitasatosporales</taxon>
        <taxon>Streptomycetaceae</taxon>
        <taxon>Streptomyces</taxon>
    </lineage>
</organism>
<keyword evidence="2" id="KW-1185">Reference proteome</keyword>
<evidence type="ECO:0000313" key="2">
    <source>
        <dbReference type="Proteomes" id="UP001550850"/>
    </source>
</evidence>
<proteinExistence type="predicted"/>
<name>A0ABV2YAK4_9ACTN</name>
<reference evidence="1 2" key="1">
    <citation type="submission" date="2024-06" db="EMBL/GenBank/DDBJ databases">
        <title>The Natural Products Discovery Center: Release of the First 8490 Sequenced Strains for Exploring Actinobacteria Biosynthetic Diversity.</title>
        <authorList>
            <person name="Kalkreuter E."/>
            <person name="Kautsar S.A."/>
            <person name="Yang D."/>
            <person name="Bader C.D."/>
            <person name="Teijaro C.N."/>
            <person name="Fluegel L."/>
            <person name="Davis C.M."/>
            <person name="Simpson J.R."/>
            <person name="Lauterbach L."/>
            <person name="Steele A.D."/>
            <person name="Gui C."/>
            <person name="Meng S."/>
            <person name="Li G."/>
            <person name="Viehrig K."/>
            <person name="Ye F."/>
            <person name="Su P."/>
            <person name="Kiefer A.F."/>
            <person name="Nichols A."/>
            <person name="Cepeda A.J."/>
            <person name="Yan W."/>
            <person name="Fan B."/>
            <person name="Jiang Y."/>
            <person name="Adhikari A."/>
            <person name="Zheng C.-J."/>
            <person name="Schuster L."/>
            <person name="Cowan T.M."/>
            <person name="Smanski M.J."/>
            <person name="Chevrette M.G."/>
            <person name="De Carvalho L.P.S."/>
            <person name="Shen B."/>
        </authorList>
    </citation>
    <scope>NUCLEOTIDE SEQUENCE [LARGE SCALE GENOMIC DNA]</scope>
    <source>
        <strain evidence="1 2">NPDC038104</strain>
    </source>
</reference>
<dbReference type="Proteomes" id="UP001550850">
    <property type="component" value="Unassembled WGS sequence"/>
</dbReference>
<dbReference type="InterPro" id="IPR016024">
    <property type="entry name" value="ARM-type_fold"/>
</dbReference>
<accession>A0ABV2YAK4</accession>
<protein>
    <recommendedName>
        <fullName evidence="3">HEAT repeat domain-containing protein</fullName>
    </recommendedName>
</protein>
<evidence type="ECO:0000313" key="1">
    <source>
        <dbReference type="EMBL" id="MEU3552749.1"/>
    </source>
</evidence>
<sequence length="483" mass="51600">MAGDEHGGVLRLAAGESVERVVGDLDADPAAWLALDDGVRRALEPSSWDTGYERWHRLRSLPLPSGPYTGPLLATALCHGDGRVREKALKEAEAHPGLLPLVVVRCADWAGPVRLRARALLWRMLTVGRAVALTPLVLRVGRRSRGDCAVGLVRDVLRQATAGELGPLLAHRERRVRRFAVRLVVEEGLFTPVELARTAAADADVVVQNLCSEAALAALAPLPDGHPQRAAVLEPLLGARNAHARAGGVTALRRSGRPDRAGAYLCDRSAVVRACARWVLREHGVDPLPRYRTLCANPDDPAVPPGAVAGLAECGAREDARLLRPLLAHPAAAVRARAVAGLRQLDAVDRAELLPLLEDPAAGVAREAATALLPDAARLDPAPLARLLGPGRPAHQRRAALRLLIAHGGLPRLRASVALLDDPDEGLRRRALRSLGDWPPVRTAQDGAEVAALLERARDHVPRSRLEFLISATGTALAPRRDA</sequence>
<gene>
    <name evidence="1" type="ORF">AB0E65_00705</name>
</gene>
<dbReference type="Gene3D" id="1.25.10.10">
    <property type="entry name" value="Leucine-rich Repeat Variant"/>
    <property type="match status" value="1"/>
</dbReference>
<dbReference type="RefSeq" id="WP_174721573.1">
    <property type="nucleotide sequence ID" value="NZ_BEVZ01000003.1"/>
</dbReference>
<comment type="caution">
    <text evidence="1">The sequence shown here is derived from an EMBL/GenBank/DDBJ whole genome shotgun (WGS) entry which is preliminary data.</text>
</comment>
<evidence type="ECO:0008006" key="3">
    <source>
        <dbReference type="Google" id="ProtNLM"/>
    </source>
</evidence>
<dbReference type="EMBL" id="JBEZUR010000001">
    <property type="protein sequence ID" value="MEU3552749.1"/>
    <property type="molecule type" value="Genomic_DNA"/>
</dbReference>
<dbReference type="SUPFAM" id="SSF48371">
    <property type="entry name" value="ARM repeat"/>
    <property type="match status" value="1"/>
</dbReference>
<dbReference type="InterPro" id="IPR011989">
    <property type="entry name" value="ARM-like"/>
</dbReference>